<dbReference type="OrthoDB" id="7777983at2"/>
<feature type="signal peptide" evidence="1">
    <location>
        <begin position="1"/>
        <end position="19"/>
    </location>
</feature>
<sequence>MKIFAALAVATAVAGCSQANFESEPVVVPTEKGPVTCQLYGHNQVVWDEAILKPDTISDNKAHEICINEGTRRLASSSK</sequence>
<feature type="chain" id="PRO_5021993725" evidence="1">
    <location>
        <begin position="20"/>
        <end position="79"/>
    </location>
</feature>
<accession>A0A547PHW3</accession>
<comment type="caution">
    <text evidence="2">The sequence shown here is derived from an EMBL/GenBank/DDBJ whole genome shotgun (WGS) entry which is preliminary data.</text>
</comment>
<evidence type="ECO:0000256" key="1">
    <source>
        <dbReference type="SAM" id="SignalP"/>
    </source>
</evidence>
<reference evidence="2 3" key="1">
    <citation type="submission" date="2019-06" db="EMBL/GenBank/DDBJ databases">
        <title>Paenimaribius caenipelagi gen. nov., sp. nov., isolated from a tidal flat.</title>
        <authorList>
            <person name="Yoon J.-H."/>
        </authorList>
    </citation>
    <scope>NUCLEOTIDE SEQUENCE [LARGE SCALE GENOMIC DNA]</scope>
    <source>
        <strain evidence="2 3">JBTF-M29</strain>
    </source>
</reference>
<proteinExistence type="predicted"/>
<dbReference type="PROSITE" id="PS51257">
    <property type="entry name" value="PROKAR_LIPOPROTEIN"/>
    <property type="match status" value="1"/>
</dbReference>
<evidence type="ECO:0000313" key="2">
    <source>
        <dbReference type="EMBL" id="TRD13739.1"/>
    </source>
</evidence>
<keyword evidence="1" id="KW-0732">Signal</keyword>
<evidence type="ECO:0000313" key="3">
    <source>
        <dbReference type="Proteomes" id="UP000318590"/>
    </source>
</evidence>
<organism evidence="2 3">
    <name type="scientific">Palleronia caenipelagi</name>
    <dbReference type="NCBI Taxonomy" id="2489174"/>
    <lineage>
        <taxon>Bacteria</taxon>
        <taxon>Pseudomonadati</taxon>
        <taxon>Pseudomonadota</taxon>
        <taxon>Alphaproteobacteria</taxon>
        <taxon>Rhodobacterales</taxon>
        <taxon>Roseobacteraceae</taxon>
        <taxon>Palleronia</taxon>
    </lineage>
</organism>
<dbReference type="EMBL" id="VFSV01000113">
    <property type="protein sequence ID" value="TRD13739.1"/>
    <property type="molecule type" value="Genomic_DNA"/>
</dbReference>
<dbReference type="AlphaFoldDB" id="A0A547PHW3"/>
<dbReference type="RefSeq" id="WP_142836386.1">
    <property type="nucleotide sequence ID" value="NZ_VFSV01000113.1"/>
</dbReference>
<gene>
    <name evidence="2" type="ORF">FEV53_20005</name>
</gene>
<dbReference type="Proteomes" id="UP000318590">
    <property type="component" value="Unassembled WGS sequence"/>
</dbReference>
<protein>
    <submittedName>
        <fullName evidence="2">Uncharacterized protein</fullName>
    </submittedName>
</protein>
<name>A0A547PHW3_9RHOB</name>
<keyword evidence="3" id="KW-1185">Reference proteome</keyword>